<organism evidence="2 3">
    <name type="scientific">Allosaccharopolyspora coralli</name>
    <dbReference type="NCBI Taxonomy" id="2665642"/>
    <lineage>
        <taxon>Bacteria</taxon>
        <taxon>Bacillati</taxon>
        <taxon>Actinomycetota</taxon>
        <taxon>Actinomycetes</taxon>
        <taxon>Pseudonocardiales</taxon>
        <taxon>Pseudonocardiaceae</taxon>
        <taxon>Allosaccharopolyspora</taxon>
    </lineage>
</organism>
<dbReference type="Proteomes" id="UP000371041">
    <property type="component" value="Chromosome"/>
</dbReference>
<feature type="region of interest" description="Disordered" evidence="1">
    <location>
        <begin position="1"/>
        <end position="59"/>
    </location>
</feature>
<name>A0A5Q3Q346_9PSEU</name>
<evidence type="ECO:0000256" key="1">
    <source>
        <dbReference type="SAM" id="MobiDB-lite"/>
    </source>
</evidence>
<dbReference type="EMBL" id="CP045929">
    <property type="protein sequence ID" value="QGK69011.1"/>
    <property type="molecule type" value="Genomic_DNA"/>
</dbReference>
<gene>
    <name evidence="2" type="ORF">GIY23_05185</name>
</gene>
<evidence type="ECO:0000313" key="2">
    <source>
        <dbReference type="EMBL" id="QGK69011.1"/>
    </source>
</evidence>
<dbReference type="SUPFAM" id="SSF55785">
    <property type="entry name" value="PYP-like sensor domain (PAS domain)"/>
    <property type="match status" value="1"/>
</dbReference>
<feature type="region of interest" description="Disordered" evidence="1">
    <location>
        <begin position="81"/>
        <end position="111"/>
    </location>
</feature>
<dbReference type="InterPro" id="IPR035965">
    <property type="entry name" value="PAS-like_dom_sf"/>
</dbReference>
<reference evidence="3" key="1">
    <citation type="submission" date="2019-11" db="EMBL/GenBank/DDBJ databases">
        <title>The complete genome sequence of Saccharopolyspora sp. E2A.</title>
        <authorList>
            <person name="Zhang G."/>
        </authorList>
    </citation>
    <scope>NUCLEOTIDE SEQUENCE [LARGE SCALE GENOMIC DNA]</scope>
    <source>
        <strain evidence="3">E2A</strain>
    </source>
</reference>
<dbReference type="AlphaFoldDB" id="A0A5Q3Q346"/>
<keyword evidence="3" id="KW-1185">Reference proteome</keyword>
<evidence type="ECO:0000313" key="3">
    <source>
        <dbReference type="Proteomes" id="UP000371041"/>
    </source>
</evidence>
<protein>
    <submittedName>
        <fullName evidence="2">PAS domain S-box protein</fullName>
    </submittedName>
</protein>
<dbReference type="Gene3D" id="3.30.450.20">
    <property type="entry name" value="PAS domain"/>
    <property type="match status" value="1"/>
</dbReference>
<dbReference type="CDD" id="cd00130">
    <property type="entry name" value="PAS"/>
    <property type="match status" value="1"/>
</dbReference>
<proteinExistence type="predicted"/>
<sequence length="235" mass="25604">MHVRRADLLRPAARARRSLRAEQHRARLAGRGGRGDSAPLRRGRGEHRPGDRDRVPHSRGRFVHRDEPAHARVAGWPRTHRRRVHGTGPARGSARRGRAYDPRGSARPGLRSGEVVTTTVDGRSVIVADTAGVITCWNPVAETLFGHPARDAGRRSLDLVVPAHLRQAHWAGFRRAMREPQVKDLAANLPVLCADGEIREVAGRLLVVCDGVGVALGAMAICTPDATTTGVHPFR</sequence>
<dbReference type="KEGG" id="sace:GIY23_05185"/>
<accession>A0A5Q3Q346</accession>
<dbReference type="NCBIfam" id="TIGR00229">
    <property type="entry name" value="sensory_box"/>
    <property type="match status" value="1"/>
</dbReference>
<dbReference type="InterPro" id="IPR000014">
    <property type="entry name" value="PAS"/>
</dbReference>
<feature type="compositionally biased region" description="Basic and acidic residues" evidence="1">
    <location>
        <begin position="46"/>
        <end position="56"/>
    </location>
</feature>